<organism evidence="1 2">
    <name type="scientific">Solemya pervernicosa gill symbiont</name>
    <dbReference type="NCBI Taxonomy" id="642797"/>
    <lineage>
        <taxon>Bacteria</taxon>
        <taxon>Pseudomonadati</taxon>
        <taxon>Pseudomonadota</taxon>
        <taxon>Gammaproteobacteria</taxon>
        <taxon>sulfur-oxidizing symbionts</taxon>
    </lineage>
</organism>
<name>A0A1T2L1U4_9GAMM</name>
<dbReference type="RefSeq" id="WP_078484540.1">
    <property type="nucleotide sequence ID" value="NZ_MPRL01000062.1"/>
</dbReference>
<dbReference type="Proteomes" id="UP000191110">
    <property type="component" value="Unassembled WGS sequence"/>
</dbReference>
<accession>A0A1T2L1U4</accession>
<reference evidence="1 2" key="1">
    <citation type="submission" date="2016-11" db="EMBL/GenBank/DDBJ databases">
        <title>Mixed transmission modes and dynamic genome evolution in an obligate animal-bacterial symbiosis.</title>
        <authorList>
            <person name="Russell S.L."/>
            <person name="Corbett-Detig R.B."/>
            <person name="Cavanaugh C.M."/>
        </authorList>
    </citation>
    <scope>NUCLEOTIDE SEQUENCE [LARGE SCALE GENOMIC DNA]</scope>
    <source>
        <strain evidence="1">Sveles-Q1</strain>
    </source>
</reference>
<protein>
    <submittedName>
        <fullName evidence="1">Uncharacterized protein</fullName>
    </submittedName>
</protein>
<sequence>MRLGGDDDYDNNGRFIPTTAVDQCNASLANWFGVESEDMSTLFPNLGNFASGDISTSYLNFI</sequence>
<dbReference type="EMBL" id="MPRL01000062">
    <property type="protein sequence ID" value="OOZ39067.1"/>
    <property type="molecule type" value="Genomic_DNA"/>
</dbReference>
<comment type="caution">
    <text evidence="1">The sequence shown here is derived from an EMBL/GenBank/DDBJ whole genome shotgun (WGS) entry which is preliminary data.</text>
</comment>
<evidence type="ECO:0000313" key="2">
    <source>
        <dbReference type="Proteomes" id="UP000191110"/>
    </source>
</evidence>
<dbReference type="AlphaFoldDB" id="A0A1T2L1U4"/>
<proteinExistence type="predicted"/>
<dbReference type="OrthoDB" id="9779968at2"/>
<keyword evidence="2" id="KW-1185">Reference proteome</keyword>
<evidence type="ECO:0000313" key="1">
    <source>
        <dbReference type="EMBL" id="OOZ39067.1"/>
    </source>
</evidence>
<gene>
    <name evidence="1" type="ORF">BOW53_13105</name>
</gene>